<gene>
    <name evidence="2" type="ORF">J2W94_003358</name>
</gene>
<protein>
    <recommendedName>
        <fullName evidence="4">Secreted protein</fullName>
    </recommendedName>
</protein>
<accession>A0ABU1RW96</accession>
<proteinExistence type="predicted"/>
<dbReference type="Proteomes" id="UP001254759">
    <property type="component" value="Unassembled WGS sequence"/>
</dbReference>
<evidence type="ECO:0000256" key="1">
    <source>
        <dbReference type="SAM" id="SignalP"/>
    </source>
</evidence>
<feature type="signal peptide" evidence="1">
    <location>
        <begin position="1"/>
        <end position="21"/>
    </location>
</feature>
<comment type="caution">
    <text evidence="2">The sequence shown here is derived from an EMBL/GenBank/DDBJ whole genome shotgun (WGS) entry which is preliminary data.</text>
</comment>
<reference evidence="2 3" key="1">
    <citation type="submission" date="2023-07" db="EMBL/GenBank/DDBJ databases">
        <title>Sorghum-associated microbial communities from plants grown in Nebraska, USA.</title>
        <authorList>
            <person name="Schachtman D."/>
        </authorList>
    </citation>
    <scope>NUCLEOTIDE SEQUENCE [LARGE SCALE GENOMIC DNA]</scope>
    <source>
        <strain evidence="2 3">BE107</strain>
    </source>
</reference>
<name>A0ABU1RW96_9GAMM</name>
<keyword evidence="1" id="KW-0732">Signal</keyword>
<evidence type="ECO:0000313" key="2">
    <source>
        <dbReference type="EMBL" id="MDR6843051.1"/>
    </source>
</evidence>
<keyword evidence="3" id="KW-1185">Reference proteome</keyword>
<evidence type="ECO:0000313" key="3">
    <source>
        <dbReference type="Proteomes" id="UP001254759"/>
    </source>
</evidence>
<organism evidence="2 3">
    <name type="scientific">Pseudoxanthomonas sacheonensis</name>
    <dbReference type="NCBI Taxonomy" id="443615"/>
    <lineage>
        <taxon>Bacteria</taxon>
        <taxon>Pseudomonadati</taxon>
        <taxon>Pseudomonadota</taxon>
        <taxon>Gammaproteobacteria</taxon>
        <taxon>Lysobacterales</taxon>
        <taxon>Lysobacteraceae</taxon>
        <taxon>Pseudoxanthomonas</taxon>
    </lineage>
</organism>
<dbReference type="EMBL" id="JAVDTT010000005">
    <property type="protein sequence ID" value="MDR6843051.1"/>
    <property type="molecule type" value="Genomic_DNA"/>
</dbReference>
<feature type="chain" id="PRO_5046628627" description="Secreted protein" evidence="1">
    <location>
        <begin position="22"/>
        <end position="168"/>
    </location>
</feature>
<dbReference type="RefSeq" id="WP_430540643.1">
    <property type="nucleotide sequence ID" value="NZ_JAVDTT010000005.1"/>
</dbReference>
<sequence length="168" mass="18707">MKSLRIPFALILLALATAAWSQTPLQTANVEQQMSADEFKAAGLDKLSAQELAALNAWLQRKVAQETAKVAETAKEEGRKEVKEKNRGFFDFGSAEPIVSSIAGEFNGFAKGRRYTLENGQVWEQIEPASLAGVRKTNPKVRITPGLFNNWYMKLDGYNTMAKVRRVE</sequence>
<evidence type="ECO:0008006" key="4">
    <source>
        <dbReference type="Google" id="ProtNLM"/>
    </source>
</evidence>